<comment type="subcellular location">
    <subcellularLocation>
        <location evidence="2">Membrane</location>
        <topology evidence="2">Multi-pass membrane protein</topology>
    </subcellularLocation>
</comment>
<organism evidence="14 15">
    <name type="scientific">Aristolochia fimbriata</name>
    <name type="common">White veined hardy Dutchman's pipe vine</name>
    <dbReference type="NCBI Taxonomy" id="158543"/>
    <lineage>
        <taxon>Eukaryota</taxon>
        <taxon>Viridiplantae</taxon>
        <taxon>Streptophyta</taxon>
        <taxon>Embryophyta</taxon>
        <taxon>Tracheophyta</taxon>
        <taxon>Spermatophyta</taxon>
        <taxon>Magnoliopsida</taxon>
        <taxon>Magnoliidae</taxon>
        <taxon>Piperales</taxon>
        <taxon>Aristolochiaceae</taxon>
        <taxon>Aristolochia</taxon>
    </lineage>
</organism>
<dbReference type="PANTHER" id="PTHR15422:SF24">
    <property type="entry name" value="DOMON RELATED DOMAIN-CONTAINING PROTEIN"/>
    <property type="match status" value="1"/>
</dbReference>
<evidence type="ECO:0000256" key="4">
    <source>
        <dbReference type="ARBA" id="ARBA00022617"/>
    </source>
</evidence>
<evidence type="ECO:0000256" key="12">
    <source>
        <dbReference type="SAM" id="SignalP"/>
    </source>
</evidence>
<feature type="transmembrane region" description="Helical" evidence="11">
    <location>
        <begin position="190"/>
        <end position="210"/>
    </location>
</feature>
<dbReference type="CDD" id="cd08760">
    <property type="entry name" value="Cyt_b561_FRRS1_like"/>
    <property type="match status" value="1"/>
</dbReference>
<evidence type="ECO:0000256" key="8">
    <source>
        <dbReference type="ARBA" id="ARBA00022989"/>
    </source>
</evidence>
<evidence type="ECO:0000256" key="2">
    <source>
        <dbReference type="ARBA" id="ARBA00004141"/>
    </source>
</evidence>
<dbReference type="AlphaFoldDB" id="A0AAV7EH37"/>
<dbReference type="SMART" id="SM00665">
    <property type="entry name" value="B561"/>
    <property type="match status" value="1"/>
</dbReference>
<feature type="signal peptide" evidence="12">
    <location>
        <begin position="1"/>
        <end position="24"/>
    </location>
</feature>
<dbReference type="InterPro" id="IPR006593">
    <property type="entry name" value="Cyt_b561/ferric_Rdtase_TM"/>
</dbReference>
<gene>
    <name evidence="14" type="ORF">H6P81_014122</name>
</gene>
<dbReference type="InterPro" id="IPR045150">
    <property type="entry name" value="CYB561D1/2"/>
</dbReference>
<evidence type="ECO:0000256" key="7">
    <source>
        <dbReference type="ARBA" id="ARBA00022982"/>
    </source>
</evidence>
<feature type="domain" description="Cytochrome b561" evidence="13">
    <location>
        <begin position="16"/>
        <end position="218"/>
    </location>
</feature>
<evidence type="ECO:0000256" key="3">
    <source>
        <dbReference type="ARBA" id="ARBA00022448"/>
    </source>
</evidence>
<evidence type="ECO:0000256" key="11">
    <source>
        <dbReference type="SAM" id="Phobius"/>
    </source>
</evidence>
<reference evidence="14 15" key="1">
    <citation type="submission" date="2021-07" db="EMBL/GenBank/DDBJ databases">
        <title>The Aristolochia fimbriata genome: insights into angiosperm evolution, floral development and chemical biosynthesis.</title>
        <authorList>
            <person name="Jiao Y."/>
        </authorList>
    </citation>
    <scope>NUCLEOTIDE SEQUENCE [LARGE SCALE GENOMIC DNA]</scope>
    <source>
        <strain evidence="14">IBCAS-2021</strain>
        <tissue evidence="14">Leaf</tissue>
    </source>
</reference>
<keyword evidence="12" id="KW-0732">Signal</keyword>
<evidence type="ECO:0000256" key="1">
    <source>
        <dbReference type="ARBA" id="ARBA00001970"/>
    </source>
</evidence>
<keyword evidence="15" id="KW-1185">Reference proteome</keyword>
<protein>
    <recommendedName>
        <fullName evidence="13">Cytochrome b561 domain-containing protein</fullName>
    </recommendedName>
</protein>
<evidence type="ECO:0000313" key="14">
    <source>
        <dbReference type="EMBL" id="KAG9447994.1"/>
    </source>
</evidence>
<dbReference type="GO" id="GO:0016020">
    <property type="term" value="C:membrane"/>
    <property type="evidence" value="ECO:0007669"/>
    <property type="project" value="UniProtKB-SubCell"/>
</dbReference>
<evidence type="ECO:0000256" key="5">
    <source>
        <dbReference type="ARBA" id="ARBA00022692"/>
    </source>
</evidence>
<sequence length="265" mass="29873">MSSLWRLVIFASLILFSQVPSSSSSRELEKRLSSQKHDTSGTRKLGPQLSFQITLHGFLLWASMGFLMPVGILIIRMSAREQCGKRLKILFYSHVISQVASILLATAGAVLSIINFENSFSNTHQRIGLALYGFILLQPVIGFCRPHRGVKGRSRWYFVHWALGTGVSLLGILNIYTGLHAYRRKTGRHVGLWTLLFSVEVAAIAFLYLLQDKWEYMKKQEVILGEEPVAPSDQIPASTRENKRELAVPCYESIKFKFGTVINVD</sequence>
<evidence type="ECO:0000256" key="9">
    <source>
        <dbReference type="ARBA" id="ARBA00023004"/>
    </source>
</evidence>
<dbReference type="PROSITE" id="PS50939">
    <property type="entry name" value="CYTOCHROME_B561"/>
    <property type="match status" value="1"/>
</dbReference>
<feature type="transmembrane region" description="Helical" evidence="11">
    <location>
        <begin position="126"/>
        <end position="144"/>
    </location>
</feature>
<feature type="transmembrane region" description="Helical" evidence="11">
    <location>
        <begin position="49"/>
        <end position="77"/>
    </location>
</feature>
<proteinExistence type="predicted"/>
<name>A0AAV7EH37_ARIFI</name>
<feature type="transmembrane region" description="Helical" evidence="11">
    <location>
        <begin position="156"/>
        <end position="178"/>
    </location>
</feature>
<accession>A0AAV7EH37</accession>
<keyword evidence="10 11" id="KW-0472">Membrane</keyword>
<comment type="cofactor">
    <cofactor evidence="1">
        <name>heme b</name>
        <dbReference type="ChEBI" id="CHEBI:60344"/>
    </cofactor>
</comment>
<keyword evidence="4" id="KW-0349">Heme</keyword>
<dbReference type="PANTHER" id="PTHR15422">
    <property type="entry name" value="OS05G0565100 PROTEIN"/>
    <property type="match status" value="1"/>
</dbReference>
<comment type="caution">
    <text evidence="14">The sequence shown here is derived from an EMBL/GenBank/DDBJ whole genome shotgun (WGS) entry which is preliminary data.</text>
</comment>
<evidence type="ECO:0000313" key="15">
    <source>
        <dbReference type="Proteomes" id="UP000825729"/>
    </source>
</evidence>
<dbReference type="GO" id="GO:0046872">
    <property type="term" value="F:metal ion binding"/>
    <property type="evidence" value="ECO:0007669"/>
    <property type="project" value="UniProtKB-KW"/>
</dbReference>
<keyword evidence="6" id="KW-0479">Metal-binding</keyword>
<dbReference type="Gene3D" id="1.20.120.1770">
    <property type="match status" value="1"/>
</dbReference>
<evidence type="ECO:0000256" key="10">
    <source>
        <dbReference type="ARBA" id="ARBA00023136"/>
    </source>
</evidence>
<dbReference type="Proteomes" id="UP000825729">
    <property type="component" value="Unassembled WGS sequence"/>
</dbReference>
<keyword evidence="8 11" id="KW-1133">Transmembrane helix</keyword>
<evidence type="ECO:0000256" key="6">
    <source>
        <dbReference type="ARBA" id="ARBA00022723"/>
    </source>
</evidence>
<keyword evidence="9" id="KW-0408">Iron</keyword>
<feature type="transmembrane region" description="Helical" evidence="11">
    <location>
        <begin position="89"/>
        <end position="114"/>
    </location>
</feature>
<evidence type="ECO:0000259" key="13">
    <source>
        <dbReference type="PROSITE" id="PS50939"/>
    </source>
</evidence>
<dbReference type="GO" id="GO:0020037">
    <property type="term" value="F:heme binding"/>
    <property type="evidence" value="ECO:0007669"/>
    <property type="project" value="TreeGrafter"/>
</dbReference>
<keyword evidence="5 11" id="KW-0812">Transmembrane</keyword>
<keyword evidence="7" id="KW-0249">Electron transport</keyword>
<dbReference type="GO" id="GO:0140575">
    <property type="term" value="F:transmembrane monodehydroascorbate reductase activity"/>
    <property type="evidence" value="ECO:0007669"/>
    <property type="project" value="InterPro"/>
</dbReference>
<feature type="chain" id="PRO_5043675501" description="Cytochrome b561 domain-containing protein" evidence="12">
    <location>
        <begin position="25"/>
        <end position="265"/>
    </location>
</feature>
<keyword evidence="3" id="KW-0813">Transport</keyword>
<dbReference type="EMBL" id="JAINDJ010000005">
    <property type="protein sequence ID" value="KAG9447994.1"/>
    <property type="molecule type" value="Genomic_DNA"/>
</dbReference>
<dbReference type="Pfam" id="PF03188">
    <property type="entry name" value="Cytochrom_B561"/>
    <property type="match status" value="1"/>
</dbReference>